<dbReference type="Pfam" id="PF00205">
    <property type="entry name" value="TPP_enzyme_M"/>
    <property type="match status" value="1"/>
</dbReference>
<dbReference type="PANTHER" id="PTHR18968:SF13">
    <property type="entry name" value="ACETOLACTATE SYNTHASE CATALYTIC SUBUNIT, MITOCHONDRIAL"/>
    <property type="match status" value="1"/>
</dbReference>
<evidence type="ECO:0000256" key="1">
    <source>
        <dbReference type="ARBA" id="ARBA00007812"/>
    </source>
</evidence>
<feature type="region of interest" description="Disordered" evidence="4">
    <location>
        <begin position="373"/>
        <end position="404"/>
    </location>
</feature>
<dbReference type="PANTHER" id="PTHR18968">
    <property type="entry name" value="THIAMINE PYROPHOSPHATE ENZYMES"/>
    <property type="match status" value="1"/>
</dbReference>
<evidence type="ECO:0000313" key="8">
    <source>
        <dbReference type="EMBL" id="GAA4394600.1"/>
    </source>
</evidence>
<reference evidence="9" key="1">
    <citation type="journal article" date="2019" name="Int. J. Syst. Evol. Microbiol.">
        <title>The Global Catalogue of Microorganisms (GCM) 10K type strain sequencing project: providing services to taxonomists for standard genome sequencing and annotation.</title>
        <authorList>
            <consortium name="The Broad Institute Genomics Platform"/>
            <consortium name="The Broad Institute Genome Sequencing Center for Infectious Disease"/>
            <person name="Wu L."/>
            <person name="Ma J."/>
        </authorList>
    </citation>
    <scope>NUCLEOTIDE SEQUENCE [LARGE SCALE GENOMIC DNA]</scope>
    <source>
        <strain evidence="9">JCM 17808</strain>
    </source>
</reference>
<dbReference type="RefSeq" id="WP_295689616.1">
    <property type="nucleotide sequence ID" value="NZ_BAABGL010000033.1"/>
</dbReference>
<dbReference type="CDD" id="cd07035">
    <property type="entry name" value="TPP_PYR_POX_like"/>
    <property type="match status" value="1"/>
</dbReference>
<dbReference type="InterPro" id="IPR029035">
    <property type="entry name" value="DHS-like_NAD/FAD-binding_dom"/>
</dbReference>
<dbReference type="Proteomes" id="UP001500642">
    <property type="component" value="Unassembled WGS sequence"/>
</dbReference>
<evidence type="ECO:0000256" key="3">
    <source>
        <dbReference type="RuleBase" id="RU362132"/>
    </source>
</evidence>
<sequence>MTILPDHHRNGGLAVVSTLAAHGVDTIFGIPGTHNLELYRHLHHYGIRAVTPRHEQGAGYAADGYFLLSGRPGVVITTSGPGLTNVITAAATAYAESRPMLILSPGVPTGMEGADAGLLHETKDSSGALSRLLVASRRARTAEGAAQAVAEAFALFASSRPGPVHIEVPLDVLEGPWWGTAPQPLAPQPPVPTADTVARAAELLRTADRPLIVAGGGSRHAADRLTALAERLDAPVATTCNGKGVLDEAHPLSLGSNVRFGAVQEASRAADVLVVLGTELADSDLWGGTVGAQNAPGTAAGSATPGPAGSADGLTVDSALDVRAPRPDGQQVIRCDIDPDQLNKNLIGDVLVHSDTGAFLDALLAALGEDAGHGGGSGLGSRPDSGSEAGSDPEPVGTSAGRHRAESLRAACAEEFDGAGLNARITRAVAAAGGPGVVIGGDSSQVTYDGTVHALEAHTPDQLLYMPGFATLGYGIPAALGAKVAAPERPVAALLGDGAAMFSVQEVMTAVELGLPIPFVVVDNGGYAEIEDQMTARDMPPFAVRLDRPDFAALGRSMGAHGVTVALPTGAGEAGALAEFDATLRGAVADAFAAGRPTVVHVIAPRRAPSADA</sequence>
<evidence type="ECO:0000259" key="6">
    <source>
        <dbReference type="Pfam" id="PF02775"/>
    </source>
</evidence>
<feature type="domain" description="Thiamine pyrophosphate enzyme N-terminal TPP-binding" evidence="7">
    <location>
        <begin position="10"/>
        <end position="118"/>
    </location>
</feature>
<comment type="similarity">
    <text evidence="1 3">Belongs to the TPP enzyme family.</text>
</comment>
<dbReference type="InterPro" id="IPR012001">
    <property type="entry name" value="Thiamin_PyroP_enz_TPP-bd_dom"/>
</dbReference>
<keyword evidence="9" id="KW-1185">Reference proteome</keyword>
<dbReference type="Pfam" id="PF02775">
    <property type="entry name" value="TPP_enzyme_C"/>
    <property type="match status" value="1"/>
</dbReference>
<gene>
    <name evidence="8" type="ORF">GCM10023167_24190</name>
</gene>
<proteinExistence type="inferred from homology"/>
<feature type="domain" description="Thiamine pyrophosphate enzyme TPP-binding" evidence="6">
    <location>
        <begin position="455"/>
        <end position="602"/>
    </location>
</feature>
<dbReference type="Gene3D" id="3.40.50.970">
    <property type="match status" value="2"/>
</dbReference>
<dbReference type="InterPro" id="IPR029061">
    <property type="entry name" value="THDP-binding"/>
</dbReference>
<evidence type="ECO:0000256" key="2">
    <source>
        <dbReference type="ARBA" id="ARBA00023052"/>
    </source>
</evidence>
<dbReference type="Gene3D" id="3.40.50.1220">
    <property type="entry name" value="TPP-binding domain"/>
    <property type="match status" value="1"/>
</dbReference>
<comment type="caution">
    <text evidence="8">The sequence shown here is derived from an EMBL/GenBank/DDBJ whole genome shotgun (WGS) entry which is preliminary data.</text>
</comment>
<dbReference type="InterPro" id="IPR012000">
    <property type="entry name" value="Thiamin_PyroP_enz_cen_dom"/>
</dbReference>
<dbReference type="InterPro" id="IPR045229">
    <property type="entry name" value="TPP_enz"/>
</dbReference>
<evidence type="ECO:0000259" key="7">
    <source>
        <dbReference type="Pfam" id="PF02776"/>
    </source>
</evidence>
<evidence type="ECO:0000256" key="4">
    <source>
        <dbReference type="SAM" id="MobiDB-lite"/>
    </source>
</evidence>
<dbReference type="InterPro" id="IPR011766">
    <property type="entry name" value="TPP_enzyme_TPP-bd"/>
</dbReference>
<dbReference type="SUPFAM" id="SSF52467">
    <property type="entry name" value="DHS-like NAD/FAD-binding domain"/>
    <property type="match status" value="2"/>
</dbReference>
<feature type="domain" description="Thiamine pyrophosphate enzyme central" evidence="5">
    <location>
        <begin position="197"/>
        <end position="284"/>
    </location>
</feature>
<evidence type="ECO:0000313" key="9">
    <source>
        <dbReference type="Proteomes" id="UP001500642"/>
    </source>
</evidence>
<dbReference type="EMBL" id="BAABGL010000033">
    <property type="protein sequence ID" value="GAA4394600.1"/>
    <property type="molecule type" value="Genomic_DNA"/>
</dbReference>
<evidence type="ECO:0000259" key="5">
    <source>
        <dbReference type="Pfam" id="PF00205"/>
    </source>
</evidence>
<dbReference type="Pfam" id="PF02776">
    <property type="entry name" value="TPP_enzyme_N"/>
    <property type="match status" value="1"/>
</dbReference>
<dbReference type="SUPFAM" id="SSF52518">
    <property type="entry name" value="Thiamin diphosphate-binding fold (THDP-binding)"/>
    <property type="match status" value="2"/>
</dbReference>
<accession>A0ABP8JR88</accession>
<protein>
    <submittedName>
        <fullName evidence="8">5-guanidino-2-oxopentanoate decarboxylase</fullName>
    </submittedName>
</protein>
<dbReference type="CDD" id="cd00568">
    <property type="entry name" value="TPP_enzymes"/>
    <property type="match status" value="1"/>
</dbReference>
<keyword evidence="2 3" id="KW-0786">Thiamine pyrophosphate</keyword>
<name>A0ABP8JR88_9MICO</name>
<organism evidence="8 9">
    <name type="scientific">Brevibacterium pityocampae</name>
    <dbReference type="NCBI Taxonomy" id="506594"/>
    <lineage>
        <taxon>Bacteria</taxon>
        <taxon>Bacillati</taxon>
        <taxon>Actinomycetota</taxon>
        <taxon>Actinomycetes</taxon>
        <taxon>Micrococcales</taxon>
        <taxon>Brevibacteriaceae</taxon>
        <taxon>Brevibacterium</taxon>
    </lineage>
</organism>